<dbReference type="Gene3D" id="1.10.287.950">
    <property type="entry name" value="Methyl-accepting chemotaxis protein"/>
    <property type="match status" value="1"/>
</dbReference>
<keyword evidence="1 3" id="KW-0807">Transducer</keyword>
<evidence type="ECO:0000256" key="2">
    <source>
        <dbReference type="ARBA" id="ARBA00029447"/>
    </source>
</evidence>
<dbReference type="GO" id="GO:0016020">
    <property type="term" value="C:membrane"/>
    <property type="evidence" value="ECO:0007669"/>
    <property type="project" value="InterPro"/>
</dbReference>
<dbReference type="GO" id="GO:0006935">
    <property type="term" value="P:chemotaxis"/>
    <property type="evidence" value="ECO:0007669"/>
    <property type="project" value="InterPro"/>
</dbReference>
<dbReference type="AlphaFoldDB" id="C6XNC1"/>
<dbReference type="GO" id="GO:0004888">
    <property type="term" value="F:transmembrane signaling receptor activity"/>
    <property type="evidence" value="ECO:0007669"/>
    <property type="project" value="InterPro"/>
</dbReference>
<evidence type="ECO:0000313" key="5">
    <source>
        <dbReference type="EMBL" id="ACT60065.1"/>
    </source>
</evidence>
<feature type="domain" description="Methyl-accepting transducer" evidence="4">
    <location>
        <begin position="31"/>
        <end position="267"/>
    </location>
</feature>
<keyword evidence="6" id="KW-1185">Reference proteome</keyword>
<dbReference type="GO" id="GO:0007165">
    <property type="term" value="P:signal transduction"/>
    <property type="evidence" value="ECO:0007669"/>
    <property type="project" value="UniProtKB-KW"/>
</dbReference>
<proteinExistence type="inferred from homology"/>
<evidence type="ECO:0000256" key="3">
    <source>
        <dbReference type="PROSITE-ProRule" id="PRU00284"/>
    </source>
</evidence>
<dbReference type="eggNOG" id="COG0840">
    <property type="taxonomic scope" value="Bacteria"/>
</dbReference>
<dbReference type="Proteomes" id="UP000002745">
    <property type="component" value="Chromosome"/>
</dbReference>
<dbReference type="KEGG" id="hba:Hbal_2385"/>
<dbReference type="PANTHER" id="PTHR32089:SF112">
    <property type="entry name" value="LYSOZYME-LIKE PROTEIN-RELATED"/>
    <property type="match status" value="1"/>
</dbReference>
<dbReference type="OrthoDB" id="2489132at2"/>
<dbReference type="STRING" id="582402.Hbal_2385"/>
<dbReference type="InterPro" id="IPR004090">
    <property type="entry name" value="Chemotax_Me-accpt_rcpt"/>
</dbReference>
<gene>
    <name evidence="5" type="ordered locus">Hbal_2385</name>
</gene>
<dbReference type="SMART" id="SM00283">
    <property type="entry name" value="MA"/>
    <property type="match status" value="1"/>
</dbReference>
<dbReference type="PANTHER" id="PTHR32089">
    <property type="entry name" value="METHYL-ACCEPTING CHEMOTAXIS PROTEIN MCPB"/>
    <property type="match status" value="1"/>
</dbReference>
<dbReference type="EMBL" id="CP001678">
    <property type="protein sequence ID" value="ACT60065.1"/>
    <property type="molecule type" value="Genomic_DNA"/>
</dbReference>
<evidence type="ECO:0000259" key="4">
    <source>
        <dbReference type="PROSITE" id="PS50111"/>
    </source>
</evidence>
<evidence type="ECO:0000256" key="1">
    <source>
        <dbReference type="ARBA" id="ARBA00023224"/>
    </source>
</evidence>
<organism evidence="5 6">
    <name type="scientific">Hirschia baltica (strain ATCC 49814 / DSM 5838 / IFAM 1418)</name>
    <dbReference type="NCBI Taxonomy" id="582402"/>
    <lineage>
        <taxon>Bacteria</taxon>
        <taxon>Pseudomonadati</taxon>
        <taxon>Pseudomonadota</taxon>
        <taxon>Alphaproteobacteria</taxon>
        <taxon>Hyphomonadales</taxon>
        <taxon>Hyphomonadaceae</taxon>
        <taxon>Hirschia</taxon>
    </lineage>
</organism>
<name>C6XNC1_HIRBI</name>
<reference evidence="6" key="1">
    <citation type="journal article" date="2011" name="J. Bacteriol.">
        <title>Genome sequences of eight morphologically diverse alphaproteobacteria.</title>
        <authorList>
            <consortium name="US DOE Joint Genome Institute"/>
            <person name="Brown P.J."/>
            <person name="Kysela D.T."/>
            <person name="Buechlein A."/>
            <person name="Hemmerich C."/>
            <person name="Brun Y.V."/>
        </authorList>
    </citation>
    <scope>NUCLEOTIDE SEQUENCE [LARGE SCALE GENOMIC DNA]</scope>
    <source>
        <strain evidence="6">ATCC 49814 / DSM 5838 / IFAM 1418</strain>
    </source>
</reference>
<sequence>MTEVKQVQQDNFSSNLEPDKETNLLRDFAKEGTGVAHGIVDVSCSVRELSFLLEGQEALLVKVRSEMSDLETANAAIVTSAAASQNVADATNQALSQSLNDFREALSCIDTLAGAVSESQVLVSSLKQELDKVSNVAQTIEAIAGQTNLLALNATIEAARAGEAGRGFAVVAAEVKALAAQTENATKQISSTVDELGSKSDQLFDGGLKSSKLAEQASQATRAINATLDKTENSVGQMVGEITQILGAATHIEELSQQLGGNVSNFAKGFEKSSENLRGAEKQLQGLRGMGEGLMAVTARTGIETVDTKFRENTIFLADQASKLLSEAAARGEFDVDESISPDYKLVPNSSPEQFLTPYNEIFDRILHPLLDGALDFDSKVVFCCCLDKKAYLATHNSKFSKPQGDDPVWNNANCRNRRFFVDTVGKRAGANTLPVLSQCYERDMGGGKFTPMVDVSAPIFIQGKHWGGLRFAYAL</sequence>
<accession>C6XNC1</accession>
<dbReference type="InterPro" id="IPR004089">
    <property type="entry name" value="MCPsignal_dom"/>
</dbReference>
<comment type="similarity">
    <text evidence="2">Belongs to the methyl-accepting chemotaxis (MCP) protein family.</text>
</comment>
<dbReference type="RefSeq" id="WP_015828215.1">
    <property type="nucleotide sequence ID" value="NC_012982.1"/>
</dbReference>
<protein>
    <submittedName>
        <fullName evidence="5">Methyl-accepting chemotaxis sensory transducer</fullName>
    </submittedName>
</protein>
<dbReference type="HOGENOM" id="CLU_000445_107_32_5"/>
<dbReference type="SUPFAM" id="SSF58104">
    <property type="entry name" value="Methyl-accepting chemotaxis protein (MCP) signaling domain"/>
    <property type="match status" value="1"/>
</dbReference>
<dbReference type="Pfam" id="PF00015">
    <property type="entry name" value="MCPsignal"/>
    <property type="match status" value="1"/>
</dbReference>
<dbReference type="PRINTS" id="PR00260">
    <property type="entry name" value="CHEMTRNSDUCR"/>
</dbReference>
<evidence type="ECO:0000313" key="6">
    <source>
        <dbReference type="Proteomes" id="UP000002745"/>
    </source>
</evidence>
<dbReference type="PROSITE" id="PS50111">
    <property type="entry name" value="CHEMOTAXIS_TRANSDUC_2"/>
    <property type="match status" value="1"/>
</dbReference>